<gene>
    <name evidence="5" type="ORF">H310_01926</name>
</gene>
<feature type="region of interest" description="Disordered" evidence="3">
    <location>
        <begin position="624"/>
        <end position="669"/>
    </location>
</feature>
<dbReference type="RefSeq" id="XP_008863494.1">
    <property type="nucleotide sequence ID" value="XM_008865272.1"/>
</dbReference>
<dbReference type="STRING" id="157072.A0A024ULW2"/>
<feature type="repeat" description="TPR" evidence="1">
    <location>
        <begin position="234"/>
        <end position="267"/>
    </location>
</feature>
<feature type="region of interest" description="Disordered" evidence="3">
    <location>
        <begin position="17"/>
        <end position="56"/>
    </location>
</feature>
<dbReference type="GeneID" id="20078976"/>
<dbReference type="VEuPathDB" id="FungiDB:H310_01926"/>
<feature type="compositionally biased region" description="Polar residues" evidence="3">
    <location>
        <begin position="802"/>
        <end position="814"/>
    </location>
</feature>
<dbReference type="Gene3D" id="1.25.40.10">
    <property type="entry name" value="Tetratricopeptide repeat domain"/>
    <property type="match status" value="3"/>
</dbReference>
<feature type="compositionally biased region" description="Basic residues" evidence="3">
    <location>
        <begin position="645"/>
        <end position="655"/>
    </location>
</feature>
<reference evidence="5" key="1">
    <citation type="submission" date="2013-12" db="EMBL/GenBank/DDBJ databases">
        <title>The Genome Sequence of Aphanomyces invadans NJM9701.</title>
        <authorList>
            <consortium name="The Broad Institute Genomics Platform"/>
            <person name="Russ C."/>
            <person name="Tyler B."/>
            <person name="van West P."/>
            <person name="Dieguez-Uribeondo J."/>
            <person name="Young S.K."/>
            <person name="Zeng Q."/>
            <person name="Gargeya S."/>
            <person name="Fitzgerald M."/>
            <person name="Abouelleil A."/>
            <person name="Alvarado L."/>
            <person name="Chapman S.B."/>
            <person name="Gainer-Dewar J."/>
            <person name="Goldberg J."/>
            <person name="Griggs A."/>
            <person name="Gujja S."/>
            <person name="Hansen M."/>
            <person name="Howarth C."/>
            <person name="Imamovic A."/>
            <person name="Ireland A."/>
            <person name="Larimer J."/>
            <person name="McCowan C."/>
            <person name="Murphy C."/>
            <person name="Pearson M."/>
            <person name="Poon T.W."/>
            <person name="Priest M."/>
            <person name="Roberts A."/>
            <person name="Saif S."/>
            <person name="Shea T."/>
            <person name="Sykes S."/>
            <person name="Wortman J."/>
            <person name="Nusbaum C."/>
            <person name="Birren B."/>
        </authorList>
    </citation>
    <scope>NUCLEOTIDE SEQUENCE [LARGE SCALE GENOMIC DNA]</scope>
    <source>
        <strain evidence="5">NJM9701</strain>
    </source>
</reference>
<dbReference type="OrthoDB" id="273917at2759"/>
<feature type="compositionally biased region" description="Basic residues" evidence="3">
    <location>
        <begin position="105"/>
        <end position="116"/>
    </location>
</feature>
<feature type="compositionally biased region" description="Pro residues" evidence="3">
    <location>
        <begin position="683"/>
        <end position="704"/>
    </location>
</feature>
<dbReference type="SUPFAM" id="SSF81301">
    <property type="entry name" value="Nucleotidyltransferase"/>
    <property type="match status" value="1"/>
</dbReference>
<feature type="repeat" description="TPR" evidence="1">
    <location>
        <begin position="163"/>
        <end position="196"/>
    </location>
</feature>
<feature type="region of interest" description="Disordered" evidence="3">
    <location>
        <begin position="795"/>
        <end position="814"/>
    </location>
</feature>
<dbReference type="eggNOG" id="KOG1124">
    <property type="taxonomic scope" value="Eukaryota"/>
</dbReference>
<proteinExistence type="predicted"/>
<dbReference type="Pfam" id="PF13432">
    <property type="entry name" value="TPR_16"/>
    <property type="match status" value="1"/>
</dbReference>
<dbReference type="Pfam" id="PF13181">
    <property type="entry name" value="TPR_8"/>
    <property type="match status" value="1"/>
</dbReference>
<dbReference type="EMBL" id="KI913954">
    <property type="protein sequence ID" value="ETW07401.1"/>
    <property type="molecule type" value="Genomic_DNA"/>
</dbReference>
<accession>A0A024ULW2</accession>
<dbReference type="InterPro" id="IPR058920">
    <property type="entry name" value="PAP-OAS1-bd-rel"/>
</dbReference>
<dbReference type="SMART" id="SM00028">
    <property type="entry name" value="TPR"/>
    <property type="match status" value="7"/>
</dbReference>
<evidence type="ECO:0000256" key="2">
    <source>
        <dbReference type="SAM" id="Coils"/>
    </source>
</evidence>
<feature type="coiled-coil region" evidence="2">
    <location>
        <begin position="854"/>
        <end position="913"/>
    </location>
</feature>
<evidence type="ECO:0000313" key="5">
    <source>
        <dbReference type="EMBL" id="ETW07401.1"/>
    </source>
</evidence>
<dbReference type="PANTHER" id="PTHR45979">
    <property type="entry name" value="PAP/OAS1 SUBSTRATE-BINDING DOMAIN SUPERFAMILY"/>
    <property type="match status" value="1"/>
</dbReference>
<organism evidence="5">
    <name type="scientific">Aphanomyces invadans</name>
    <dbReference type="NCBI Taxonomy" id="157072"/>
    <lineage>
        <taxon>Eukaryota</taxon>
        <taxon>Sar</taxon>
        <taxon>Stramenopiles</taxon>
        <taxon>Oomycota</taxon>
        <taxon>Saprolegniomycetes</taxon>
        <taxon>Saprolegniales</taxon>
        <taxon>Verrucalvaceae</taxon>
        <taxon>Aphanomyces</taxon>
    </lineage>
</organism>
<dbReference type="InterPro" id="IPR011990">
    <property type="entry name" value="TPR-like_helical_dom_sf"/>
</dbReference>
<keyword evidence="1" id="KW-0802">TPR repeat</keyword>
<feature type="compositionally biased region" description="Low complexity" evidence="3">
    <location>
        <begin position="33"/>
        <end position="47"/>
    </location>
</feature>
<dbReference type="PANTHER" id="PTHR45979:SF30">
    <property type="entry name" value="NUCLEOTIDYLTRANSFERASE"/>
    <property type="match status" value="1"/>
</dbReference>
<dbReference type="eggNOG" id="KOG1906">
    <property type="taxonomic scope" value="Eukaryota"/>
</dbReference>
<evidence type="ECO:0000259" key="4">
    <source>
        <dbReference type="Pfam" id="PF26180"/>
    </source>
</evidence>
<feature type="compositionally biased region" description="Basic and acidic residues" evidence="3">
    <location>
        <begin position="635"/>
        <end position="644"/>
    </location>
</feature>
<dbReference type="InterPro" id="IPR058921">
    <property type="entry name" value="PAP/OAS1-rel"/>
</dbReference>
<dbReference type="InterPro" id="IPR019734">
    <property type="entry name" value="TPR_rpt"/>
</dbReference>
<feature type="region of interest" description="Disordered" evidence="3">
    <location>
        <begin position="913"/>
        <end position="1008"/>
    </location>
</feature>
<dbReference type="Gene3D" id="1.10.1410.10">
    <property type="match status" value="1"/>
</dbReference>
<sequence length="1511" mass="164441">MEEKPLHHAILKYRHLNDRKHSSQPTANGMIGASATSTSDAASATSTVRKRQPYSYQDHTSVVGQLLGATSGARKSTVSSLNGLYLPTTASSNGGLLRPAASSSLHHHHHHHHSNHHISPSTTNEGFQYEEAFNRGKRHVEKKDYKRAVSEFSEAITISPNKLKAYIQRGDCYVNTGRFQPAIDDFSKVIQMTPANADIFAKRAKAFEKMHKFADAIADYSQAIDLSTSPTKVREMYLARGRVFMSMNSLAQALDDFTVAVELDPRSDVALFERASVFAQLKKYDLALHDLDKVIELESKPGRTVRQESWLGRAHMLLKLADEEEHTYIADESAASTEAGFGANDPLSVFHVDRESALDVQHTSPNQSDAAKSYVFRAIKDVTNALEAEPESVSLLEMRGEGYLRVGDFHNALVDLNAAISRDSKNASLLLLRAMVFKCQDAHLSMVPLARAINQVTRVIELSTNAHEAYFARARLHVENHSIELAVEDLSAIVEMYSNALQRKEETKGTAGLSTGANPLVDGHDGGTAFASSLHFRQQHAAPSPTDIALRALLCRARLYMMWQGSAKAVGVKEAMADYQRILSVAPGNLDAQMELQVAKDVEEKSQADLSAAAFEWLMKHGNGESTSGGSASMKDQHSAEGGKRASKKKKKKGPKQLPPTPDAVQVATEPVPRIVLPPPMVVVDPVPPASQPSPSTSKPPTPPTNRRLLSANGQQQLPPTPMCTRDEACESMSEAEVAPKDQRRAISPTVSTNLVFHFSLTENDEDAAANSPPAVEALAVTSTTPPTVITTRDVATGKPSRATTSPPVIASNGSLDDAASMDDEEAVDFHGERIATTPLSMSSSDILMDERYLKKRKRQLEKLRQDLVDACARRQIDQINDAIVRAARKQMHDQLVDEIHTAKQLLEVLQQAPPPDEGAGDDTVGNDKGGDHIDADNAGAPQATKGSTTAEGTKGLAPASSPKSKSSAPTTPDKVKAKSPIRSLPTTNTSPGVVASRIPTGDGGRDAKETDAHIVMLQSQLEAMQLQYTRCRMDLERIQVQLKPALNYNLTVPFAHKLQGMERCMRPLNPSILGCPAMRQVDAMINQAFGPTLESQRVRAKLLRYLRHVLDQSHCFYPCTPSGSYPLKTYLPDSDIDVCLEVPDAAAAATWHLAVTQALIGAATPDVRSTPASLAPDPASAVGPSSSVVASAPEIFNCTVRNVTFINAEVRVVKCTIDNVSIDFTANRFGALGALSLLHEMDARVGHNHLFKRSLILIKSWAMYDSCRFIVGPGRSNILGAVSGALSTFALNTMVMCIFNLYGKRIVHPLQGLMEFLHMFADFDWQYHAVSLFGAVPIASLNNSSPSKSKDTMLIDEAFVAQLKAKVDQVSSPDVKPPTVLPFQVRACNVVDPLNESNNVARSVTADNLAEMKQAFQGARQALVDIFYEGWQSAEYNSSANDDVHAEDILAHVERVDTLFANGMQMYSSGWRPDLLVHPRQLWHGPAMHLGGGGADDTDVLQTQIPDMFR</sequence>
<dbReference type="Pfam" id="PF26180">
    <property type="entry name" value="PAP-OAS1"/>
    <property type="match status" value="1"/>
</dbReference>
<protein>
    <recommendedName>
        <fullName evidence="4">PAP/OAS1 substrate-binding-related domain-containing protein</fullName>
    </recommendedName>
</protein>
<name>A0A024ULW2_9STRA</name>
<dbReference type="PROSITE" id="PS50293">
    <property type="entry name" value="TPR_REGION"/>
    <property type="match status" value="1"/>
</dbReference>
<keyword evidence="2" id="KW-0175">Coiled coil</keyword>
<feature type="repeat" description="TPR" evidence="1">
    <location>
        <begin position="129"/>
        <end position="162"/>
    </location>
</feature>
<evidence type="ECO:0000256" key="1">
    <source>
        <dbReference type="PROSITE-ProRule" id="PRU00339"/>
    </source>
</evidence>
<dbReference type="SUPFAM" id="SSF81631">
    <property type="entry name" value="PAP/OAS1 substrate-binding domain"/>
    <property type="match status" value="1"/>
</dbReference>
<dbReference type="InterPro" id="IPR043519">
    <property type="entry name" value="NT_sf"/>
</dbReference>
<dbReference type="SUPFAM" id="SSF48452">
    <property type="entry name" value="TPR-like"/>
    <property type="match status" value="2"/>
</dbReference>
<evidence type="ECO:0000256" key="3">
    <source>
        <dbReference type="SAM" id="MobiDB-lite"/>
    </source>
</evidence>
<feature type="domain" description="PAP/OAS1 substrate-binding-related" evidence="4">
    <location>
        <begin position="1246"/>
        <end position="1429"/>
    </location>
</feature>
<dbReference type="PROSITE" id="PS50005">
    <property type="entry name" value="TPR"/>
    <property type="match status" value="3"/>
</dbReference>
<feature type="region of interest" description="Disordered" evidence="3">
    <location>
        <begin position="95"/>
        <end position="123"/>
    </location>
</feature>
<feature type="region of interest" description="Disordered" evidence="3">
    <location>
        <begin position="683"/>
        <end position="721"/>
    </location>
</feature>
<feature type="compositionally biased region" description="Low complexity" evidence="3">
    <location>
        <begin position="958"/>
        <end position="973"/>
    </location>
</feature>